<keyword evidence="2" id="KW-1185">Reference proteome</keyword>
<dbReference type="KEGG" id="xla:108708906"/>
<proteinExistence type="predicted"/>
<accession>A0A8J0UHH4</accession>
<evidence type="ECO:0000313" key="2">
    <source>
        <dbReference type="Proteomes" id="UP000186698"/>
    </source>
</evidence>
<feature type="compositionally biased region" description="Basic residues" evidence="1">
    <location>
        <begin position="291"/>
        <end position="305"/>
    </location>
</feature>
<dbReference type="GeneID" id="108708906"/>
<evidence type="ECO:0000256" key="1">
    <source>
        <dbReference type="SAM" id="MobiDB-lite"/>
    </source>
</evidence>
<protein>
    <submittedName>
        <fullName evidence="3">Uncharacterized protein LOC108708906</fullName>
    </submittedName>
</protein>
<reference evidence="3" key="1">
    <citation type="submission" date="2025-08" db="UniProtKB">
        <authorList>
            <consortium name="RefSeq"/>
        </authorList>
    </citation>
    <scope>IDENTIFICATION</scope>
    <source>
        <strain evidence="3">J_2021</strain>
        <tissue evidence="3">Erythrocytes</tissue>
    </source>
</reference>
<dbReference type="Proteomes" id="UP000186698">
    <property type="component" value="Chromosome 4S"/>
</dbReference>
<sequence>MSQIGPSTQDMTTFAYTEADAARIIGVDYGNSSFLSVPTGDNLICDFEREKKRLIGLELHAITLTEYYKNKRIPRGLRVKLRPTIFRDNTDFTHRYEQIVNKCSMDILLLNLEFLQSAIPEVRTQIADIECKLRNSVQPENLNNLLAHAEEVLIKHKLAIEDKKRSKFDSEDYRLGTVYNWHPGSDIYQRPASREYPGTGARNTQRRLPRDRPRDPEEPHITDTQRRAERVTEDTSTSNTADSSASTSSSFLGDRPTGYTSRKKDGGNEGTLDRGKDKGTRHYPQEDRRQQPQRRARDKTYKRRY</sequence>
<feature type="compositionally biased region" description="Basic and acidic residues" evidence="1">
    <location>
        <begin position="208"/>
        <end position="233"/>
    </location>
</feature>
<name>A0A8J0UHH4_XENLA</name>
<feature type="compositionally biased region" description="Low complexity" evidence="1">
    <location>
        <begin position="234"/>
        <end position="250"/>
    </location>
</feature>
<organism evidence="2 3">
    <name type="scientific">Xenopus laevis</name>
    <name type="common">African clawed frog</name>
    <dbReference type="NCBI Taxonomy" id="8355"/>
    <lineage>
        <taxon>Eukaryota</taxon>
        <taxon>Metazoa</taxon>
        <taxon>Chordata</taxon>
        <taxon>Craniata</taxon>
        <taxon>Vertebrata</taxon>
        <taxon>Euteleostomi</taxon>
        <taxon>Amphibia</taxon>
        <taxon>Batrachia</taxon>
        <taxon>Anura</taxon>
        <taxon>Pipoidea</taxon>
        <taxon>Pipidae</taxon>
        <taxon>Xenopodinae</taxon>
        <taxon>Xenopus</taxon>
        <taxon>Xenopus</taxon>
    </lineage>
</organism>
<dbReference type="AlphaFoldDB" id="A0A8J0UHH4"/>
<evidence type="ECO:0000313" key="3">
    <source>
        <dbReference type="RefSeq" id="XP_018104055.2"/>
    </source>
</evidence>
<dbReference type="RefSeq" id="XP_018104055.2">
    <property type="nucleotide sequence ID" value="XM_018248566.2"/>
</dbReference>
<gene>
    <name evidence="3" type="primary">LOC108708906</name>
</gene>
<feature type="compositionally biased region" description="Basic and acidic residues" evidence="1">
    <location>
        <begin position="262"/>
        <end position="290"/>
    </location>
</feature>
<dbReference type="OrthoDB" id="9908609at2759"/>
<feature type="region of interest" description="Disordered" evidence="1">
    <location>
        <begin position="184"/>
        <end position="305"/>
    </location>
</feature>